<dbReference type="HOGENOM" id="CLU_2819479_0_0_1"/>
<feature type="region of interest" description="Disordered" evidence="1">
    <location>
        <begin position="1"/>
        <end position="25"/>
    </location>
</feature>
<organism evidence="2 3">
    <name type="scientific">Hypocrea atroviridis (strain ATCC 20476 / IMI 206040)</name>
    <name type="common">Trichoderma atroviride</name>
    <dbReference type="NCBI Taxonomy" id="452589"/>
    <lineage>
        <taxon>Eukaryota</taxon>
        <taxon>Fungi</taxon>
        <taxon>Dikarya</taxon>
        <taxon>Ascomycota</taxon>
        <taxon>Pezizomycotina</taxon>
        <taxon>Sordariomycetes</taxon>
        <taxon>Hypocreomycetidae</taxon>
        <taxon>Hypocreales</taxon>
        <taxon>Hypocreaceae</taxon>
        <taxon>Trichoderma</taxon>
    </lineage>
</organism>
<evidence type="ECO:0000256" key="1">
    <source>
        <dbReference type="SAM" id="MobiDB-lite"/>
    </source>
</evidence>
<sequence>MAPQQPSLDRTFVNLTHDPAAGRGARRTYIRRAVMKSYHERRNQKKRASKLEAEVAENRAGRSPLR</sequence>
<dbReference type="OrthoDB" id="5088499at2759"/>
<dbReference type="EMBL" id="ABDG02000023">
    <property type="protein sequence ID" value="EHK45797.1"/>
    <property type="molecule type" value="Genomic_DNA"/>
</dbReference>
<accession>G9NUS2</accession>
<feature type="region of interest" description="Disordered" evidence="1">
    <location>
        <begin position="37"/>
        <end position="66"/>
    </location>
</feature>
<protein>
    <submittedName>
        <fullName evidence="2">Uncharacterized protein</fullName>
    </submittedName>
</protein>
<name>G9NUS2_HYPAI</name>
<feature type="compositionally biased region" description="Basic and acidic residues" evidence="1">
    <location>
        <begin position="49"/>
        <end position="60"/>
    </location>
</feature>
<comment type="caution">
    <text evidence="2">The sequence shown here is derived from an EMBL/GenBank/DDBJ whole genome shotgun (WGS) entry which is preliminary data.</text>
</comment>
<evidence type="ECO:0000313" key="3">
    <source>
        <dbReference type="Proteomes" id="UP000005426"/>
    </source>
</evidence>
<dbReference type="Proteomes" id="UP000005426">
    <property type="component" value="Unassembled WGS sequence"/>
</dbReference>
<gene>
    <name evidence="2" type="ORF">TRIATDRAFT_283421</name>
</gene>
<evidence type="ECO:0000313" key="2">
    <source>
        <dbReference type="EMBL" id="EHK45797.1"/>
    </source>
</evidence>
<dbReference type="AlphaFoldDB" id="G9NUS2"/>
<proteinExistence type="predicted"/>
<keyword evidence="3" id="KW-1185">Reference proteome</keyword>
<reference evidence="2 3" key="1">
    <citation type="journal article" date="2011" name="Genome Biol.">
        <title>Comparative genome sequence analysis underscores mycoparasitism as the ancestral life style of Trichoderma.</title>
        <authorList>
            <person name="Kubicek C.P."/>
            <person name="Herrera-Estrella A."/>
            <person name="Seidl-Seiboth V."/>
            <person name="Martinez D.A."/>
            <person name="Druzhinina I.S."/>
            <person name="Thon M."/>
            <person name="Zeilinger S."/>
            <person name="Casas-Flores S."/>
            <person name="Horwitz B.A."/>
            <person name="Mukherjee P.K."/>
            <person name="Mukherjee M."/>
            <person name="Kredics L."/>
            <person name="Alcaraz L.D."/>
            <person name="Aerts A."/>
            <person name="Antal Z."/>
            <person name="Atanasova L."/>
            <person name="Cervantes-Badillo M.G."/>
            <person name="Challacombe J."/>
            <person name="Chertkov O."/>
            <person name="McCluskey K."/>
            <person name="Coulpier F."/>
            <person name="Deshpande N."/>
            <person name="von Doehren H."/>
            <person name="Ebbole D.J."/>
            <person name="Esquivel-Naranjo E.U."/>
            <person name="Fekete E."/>
            <person name="Flipphi M."/>
            <person name="Glaser F."/>
            <person name="Gomez-Rodriguez E.Y."/>
            <person name="Gruber S."/>
            <person name="Han C."/>
            <person name="Henrissat B."/>
            <person name="Hermosa R."/>
            <person name="Hernandez-Onate M."/>
            <person name="Karaffa L."/>
            <person name="Kosti I."/>
            <person name="Le Crom S."/>
            <person name="Lindquist E."/>
            <person name="Lucas S."/>
            <person name="Luebeck M."/>
            <person name="Luebeck P.S."/>
            <person name="Margeot A."/>
            <person name="Metz B."/>
            <person name="Misra M."/>
            <person name="Nevalainen H."/>
            <person name="Omann M."/>
            <person name="Packer N."/>
            <person name="Perrone G."/>
            <person name="Uresti-Rivera E.E."/>
            <person name="Salamov A."/>
            <person name="Schmoll M."/>
            <person name="Seiboth B."/>
            <person name="Shapiro H."/>
            <person name="Sukno S."/>
            <person name="Tamayo-Ramos J.A."/>
            <person name="Tisch D."/>
            <person name="Wiest A."/>
            <person name="Wilkinson H.H."/>
            <person name="Zhang M."/>
            <person name="Coutinho P.M."/>
            <person name="Kenerley C.M."/>
            <person name="Monte E."/>
            <person name="Baker S.E."/>
            <person name="Grigoriev I.V."/>
        </authorList>
    </citation>
    <scope>NUCLEOTIDE SEQUENCE [LARGE SCALE GENOMIC DNA]</scope>
    <source>
        <strain evidence="3">ATCC 20476 / IMI 206040</strain>
    </source>
</reference>